<keyword evidence="3" id="KW-1185">Reference proteome</keyword>
<feature type="domain" description="Prenylated flavin chaperone LpdD-like" evidence="1">
    <location>
        <begin position="6"/>
        <end position="107"/>
    </location>
</feature>
<evidence type="ECO:0000259" key="1">
    <source>
        <dbReference type="Pfam" id="PF21758"/>
    </source>
</evidence>
<protein>
    <recommendedName>
        <fullName evidence="1">Prenylated flavin chaperone LpdD-like domain-containing protein</fullName>
    </recommendedName>
</protein>
<name>A0A1G7GHM5_9BACL</name>
<sequence length="114" mass="12849">MMNFDDITVRSLPMGRDLLIMVTGGEEHIGAASTAYYEDQELQVQTSIVPGHKEHTLSVEMARQAAKVLKRTVTLVMGIHYDNLTKEEIMKVSEIAESKFKDHLEQLTSEVSQQ</sequence>
<gene>
    <name evidence="2" type="ORF">SAMN04488542_10354</name>
</gene>
<dbReference type="EMBL" id="FNBG01000003">
    <property type="protein sequence ID" value="SDE87519.1"/>
    <property type="molecule type" value="Genomic_DNA"/>
</dbReference>
<reference evidence="2 3" key="1">
    <citation type="submission" date="2016-10" db="EMBL/GenBank/DDBJ databases">
        <authorList>
            <person name="de Groot N.N."/>
        </authorList>
    </citation>
    <scope>NUCLEOTIDE SEQUENCE [LARGE SCALE GENOMIC DNA]</scope>
    <source>
        <strain evidence="2 3">DSM 28129</strain>
    </source>
</reference>
<proteinExistence type="predicted"/>
<dbReference type="STRING" id="670482.SAMN04488542_10354"/>
<accession>A0A1G7GHM5</accession>
<dbReference type="RefSeq" id="WP_175471305.1">
    <property type="nucleotide sequence ID" value="NZ_FNBG01000003.1"/>
</dbReference>
<dbReference type="AlphaFoldDB" id="A0A1G7GHM5"/>
<dbReference type="Pfam" id="PF21758">
    <property type="entry name" value="PAC_bac"/>
    <property type="match status" value="1"/>
</dbReference>
<dbReference type="Proteomes" id="UP000198972">
    <property type="component" value="Unassembled WGS sequence"/>
</dbReference>
<evidence type="ECO:0000313" key="2">
    <source>
        <dbReference type="EMBL" id="SDE87519.1"/>
    </source>
</evidence>
<organism evidence="2 3">
    <name type="scientific">Fontibacillus panacisegetis</name>
    <dbReference type="NCBI Taxonomy" id="670482"/>
    <lineage>
        <taxon>Bacteria</taxon>
        <taxon>Bacillati</taxon>
        <taxon>Bacillota</taxon>
        <taxon>Bacilli</taxon>
        <taxon>Bacillales</taxon>
        <taxon>Paenibacillaceae</taxon>
        <taxon>Fontibacillus</taxon>
    </lineage>
</organism>
<evidence type="ECO:0000313" key="3">
    <source>
        <dbReference type="Proteomes" id="UP000198972"/>
    </source>
</evidence>
<dbReference type="InterPro" id="IPR048844">
    <property type="entry name" value="LpdD_chaperone-like"/>
</dbReference>